<feature type="region of interest" description="Disordered" evidence="1">
    <location>
        <begin position="278"/>
        <end position="461"/>
    </location>
</feature>
<organism evidence="2 3">
    <name type="scientific">Lupinus luteus</name>
    <name type="common">European yellow lupine</name>
    <dbReference type="NCBI Taxonomy" id="3873"/>
    <lineage>
        <taxon>Eukaryota</taxon>
        <taxon>Viridiplantae</taxon>
        <taxon>Streptophyta</taxon>
        <taxon>Embryophyta</taxon>
        <taxon>Tracheophyta</taxon>
        <taxon>Spermatophyta</taxon>
        <taxon>Magnoliopsida</taxon>
        <taxon>eudicotyledons</taxon>
        <taxon>Gunneridae</taxon>
        <taxon>Pentapetalae</taxon>
        <taxon>rosids</taxon>
        <taxon>fabids</taxon>
        <taxon>Fabales</taxon>
        <taxon>Fabaceae</taxon>
        <taxon>Papilionoideae</taxon>
        <taxon>50 kb inversion clade</taxon>
        <taxon>genistoids sensu lato</taxon>
        <taxon>core genistoids</taxon>
        <taxon>Genisteae</taxon>
        <taxon>Lupinus</taxon>
    </lineage>
</organism>
<feature type="compositionally biased region" description="Basic and acidic residues" evidence="1">
    <location>
        <begin position="423"/>
        <end position="446"/>
    </location>
</feature>
<feature type="compositionally biased region" description="Basic and acidic residues" evidence="1">
    <location>
        <begin position="608"/>
        <end position="625"/>
    </location>
</feature>
<dbReference type="Proteomes" id="UP001497480">
    <property type="component" value="Unassembled WGS sequence"/>
</dbReference>
<feature type="compositionally biased region" description="Acidic residues" evidence="1">
    <location>
        <begin position="303"/>
        <end position="315"/>
    </location>
</feature>
<feature type="compositionally biased region" description="Basic and acidic residues" evidence="1">
    <location>
        <begin position="316"/>
        <end position="329"/>
    </location>
</feature>
<sequence length="734" mass="82044">MAETVPLPMPMIEEEEEEIIDDDFYEKIQAPKFVDLTAPDPRRSGDDRHWFCFRVGCDQQHEQELDSEAIYKKFVLRVMAARSPNLRLRKALKSREASANLKCPNTAPAKPRVSRMAFISSVSHKIDNNTAKVKPLSKKVPSSSATPDAKVRQPPSAAKALTAPRNQKVSNLEQFRTVQSKKAMNVVVPKTRVVAKALVFHSPKKVKVVKAKSSIELNTPMKALCSAMKKLELYGAKKNGEGCSNTTPVASSRKQFRGREVKSRVFDSLYSNNRKAPEANTAKCLKEHKVKSMQKRQVSMPNEEAENDDSSDMEIDDKSRGGSLERWHESVSSGGGITSLSSSNEEENKTIEGCENEERRSPLSEKGKIPEVTRRKGEKNSMASGDKENKGELTENDNKTTEGSENQERRSPLSKKGRIPEVTNKKDEENSRGFDNKENEGAHNENGDNESASAPDENIVMITNYDDPKKAIVGSKHEGLRKTPKKSTSTLAGTQIVKYGKLKPTNPKPFKLRTDERGIHKETNSVKKDPPPLKETTDKAGNLFRKHQNIKRASELDTDNYSSSKERSNQRTQGNQSGSIQSDNSNGKRQHRLYAKTPHRNPGLKLQKHNDMDNPLEHGEKAAKELDDNFNRKSQMMQHKVLRPRGALSRKKEKVLPATPCKLDVIAEKPLNSNILKPKEVEKPCDNDVSSPASKVAGSVSRPCSQKKRALTVPREPKFHSLHVPKSCITMKQT</sequence>
<protein>
    <submittedName>
        <fullName evidence="2">Uncharacterized protein</fullName>
    </submittedName>
</protein>
<feature type="region of interest" description="Disordered" evidence="1">
    <location>
        <begin position="474"/>
        <end position="625"/>
    </location>
</feature>
<dbReference type="PANTHER" id="PTHR37241:SF1">
    <property type="entry name" value="NEUROFILAMENT HEAVY PROTEIN"/>
    <property type="match status" value="1"/>
</dbReference>
<reference evidence="2 3" key="1">
    <citation type="submission" date="2024-03" db="EMBL/GenBank/DDBJ databases">
        <authorList>
            <person name="Martinez-Hernandez J."/>
        </authorList>
    </citation>
    <scope>NUCLEOTIDE SEQUENCE [LARGE SCALE GENOMIC DNA]</scope>
</reference>
<evidence type="ECO:0000256" key="1">
    <source>
        <dbReference type="SAM" id="MobiDB-lite"/>
    </source>
</evidence>
<feature type="compositionally biased region" description="Low complexity" evidence="1">
    <location>
        <begin position="132"/>
        <end position="144"/>
    </location>
</feature>
<comment type="caution">
    <text evidence="2">The sequence shown here is derived from an EMBL/GenBank/DDBJ whole genome shotgun (WGS) entry which is preliminary data.</text>
</comment>
<proteinExistence type="predicted"/>
<accession>A0AAV1VV02</accession>
<name>A0AAV1VV02_LUPLU</name>
<dbReference type="EMBL" id="CAXHTB010000002">
    <property type="protein sequence ID" value="CAL0300844.1"/>
    <property type="molecule type" value="Genomic_DNA"/>
</dbReference>
<keyword evidence="3" id="KW-1185">Reference proteome</keyword>
<feature type="region of interest" description="Disordered" evidence="1">
    <location>
        <begin position="130"/>
        <end position="165"/>
    </location>
</feature>
<dbReference type="PANTHER" id="PTHR37241">
    <property type="entry name" value="NEUROFILAMENT HEAVY PROTEIN"/>
    <property type="match status" value="1"/>
</dbReference>
<evidence type="ECO:0000313" key="2">
    <source>
        <dbReference type="EMBL" id="CAL0300844.1"/>
    </source>
</evidence>
<feature type="compositionally biased region" description="Polar residues" evidence="1">
    <location>
        <begin position="570"/>
        <end position="587"/>
    </location>
</feature>
<feature type="compositionally biased region" description="Basic residues" evidence="1">
    <location>
        <begin position="588"/>
        <end position="599"/>
    </location>
</feature>
<gene>
    <name evidence="2" type="ORF">LLUT_LOCUS1904</name>
</gene>
<evidence type="ECO:0000313" key="3">
    <source>
        <dbReference type="Proteomes" id="UP001497480"/>
    </source>
</evidence>
<dbReference type="AlphaFoldDB" id="A0AAV1VV02"/>
<feature type="region of interest" description="Disordered" evidence="1">
    <location>
        <begin position="681"/>
        <end position="717"/>
    </location>
</feature>
<feature type="compositionally biased region" description="Basic and acidic residues" evidence="1">
    <location>
        <begin position="346"/>
        <end position="411"/>
    </location>
</feature>
<feature type="compositionally biased region" description="Basic and acidic residues" evidence="1">
    <location>
        <begin position="512"/>
        <end position="538"/>
    </location>
</feature>